<dbReference type="EMBL" id="KQ087191">
    <property type="protein sequence ID" value="KLT43822.1"/>
    <property type="molecule type" value="Genomic_DNA"/>
</dbReference>
<dbReference type="PANTHER" id="PTHR11530">
    <property type="entry name" value="D-AMINO ACID OXIDASE"/>
    <property type="match status" value="1"/>
</dbReference>
<dbReference type="PROSITE" id="PS51257">
    <property type="entry name" value="PROKAR_LIPOPROTEIN"/>
    <property type="match status" value="1"/>
</dbReference>
<feature type="binding site" evidence="6">
    <location>
        <position position="319"/>
    </location>
    <ligand>
        <name>D-dopa</name>
        <dbReference type="ChEBI" id="CHEBI:149689"/>
    </ligand>
</feature>
<comment type="similarity">
    <text evidence="2">Belongs to the DAMOX/DASOX family.</text>
</comment>
<dbReference type="Proteomes" id="UP000053611">
    <property type="component" value="Unassembled WGS sequence"/>
</dbReference>
<dbReference type="InterPro" id="IPR006076">
    <property type="entry name" value="FAD-dep_OxRdtase"/>
</dbReference>
<evidence type="ECO:0000256" key="4">
    <source>
        <dbReference type="ARBA" id="ARBA00022827"/>
    </source>
</evidence>
<evidence type="ECO:0000256" key="3">
    <source>
        <dbReference type="ARBA" id="ARBA00022630"/>
    </source>
</evidence>
<evidence type="ECO:0000256" key="5">
    <source>
        <dbReference type="ARBA" id="ARBA00023002"/>
    </source>
</evidence>
<evidence type="ECO:0000256" key="2">
    <source>
        <dbReference type="ARBA" id="ARBA00006730"/>
    </source>
</evidence>
<dbReference type="RefSeq" id="XP_018280313.1">
    <property type="nucleotide sequence ID" value="XM_018421259.1"/>
</dbReference>
<dbReference type="STRING" id="879819.A0A0J0XRV4"/>
<comment type="cofactor">
    <cofactor evidence="1 6">
        <name>FAD</name>
        <dbReference type="ChEBI" id="CHEBI:57692"/>
    </cofactor>
</comment>
<dbReference type="GO" id="GO:0071949">
    <property type="term" value="F:FAD binding"/>
    <property type="evidence" value="ECO:0007669"/>
    <property type="project" value="InterPro"/>
</dbReference>
<name>A0A0J0XRV4_9TREE</name>
<reference evidence="8 9" key="1">
    <citation type="submission" date="2015-03" db="EMBL/GenBank/DDBJ databases">
        <title>Genomics and transcriptomics of the oil-accumulating basidiomycete yeast T. oleaginosus allow insights into substrate utilization and the diverse evolutionary trajectories of mating systems in fungi.</title>
        <authorList>
            <consortium name="DOE Joint Genome Institute"/>
            <person name="Kourist R."/>
            <person name="Kracht O."/>
            <person name="Bracharz F."/>
            <person name="Lipzen A."/>
            <person name="Nolan M."/>
            <person name="Ohm R."/>
            <person name="Grigoriev I."/>
            <person name="Sun S."/>
            <person name="Heitman J."/>
            <person name="Bruck T."/>
            <person name="Nowrousian M."/>
        </authorList>
    </citation>
    <scope>NUCLEOTIDE SEQUENCE [LARGE SCALE GENOMIC DNA]</scope>
    <source>
        <strain evidence="8 9">IBC0246</strain>
    </source>
</reference>
<evidence type="ECO:0000256" key="1">
    <source>
        <dbReference type="ARBA" id="ARBA00001974"/>
    </source>
</evidence>
<protein>
    <submittedName>
        <fullName evidence="8">FAD dependent oxidoreductase</fullName>
    </submittedName>
</protein>
<keyword evidence="4 6" id="KW-0274">FAD</keyword>
<feature type="binding site" evidence="6">
    <location>
        <position position="166"/>
    </location>
    <ligand>
        <name>FAD</name>
        <dbReference type="ChEBI" id="CHEBI:57692"/>
    </ligand>
</feature>
<dbReference type="GO" id="GO:0005737">
    <property type="term" value="C:cytoplasm"/>
    <property type="evidence" value="ECO:0007669"/>
    <property type="project" value="TreeGrafter"/>
</dbReference>
<sequence length="347" mass="38075">MSKTHVTVLGAGVVGLACALELSALYDVTIVARNMPGDPLAPGWASPFAGANLAPVHQFEEGVTEQHVRMQKQCFDEFFKLADAFPESSARRTPAYEYQEKLKSCKDVWFNVLPNFRELTATELSDANCTGSGCFYTTVMLTPDVFLSWLRRRCEDAGVHFMRAEVASLRDAAALAPCDVIVNASAHGSRTLADVQDAACVPVRGQLMLFRTPCEDIHIRYGADWTDYTYVLPRGDGTAIMGGTKGFYDIDPNVRPEEAADIHRRNRLMLPKYVPPTLGEIDLVKHQVGIRPEREGGPRVEGEILPSGLRVVHTYGLTGGGYLYSFGMAKEVKKLAEGFVNSAAARL</sequence>
<dbReference type="AlphaFoldDB" id="A0A0J0XRV4"/>
<dbReference type="InterPro" id="IPR023209">
    <property type="entry name" value="DAO"/>
</dbReference>
<evidence type="ECO:0000256" key="6">
    <source>
        <dbReference type="PIRSR" id="PIRSR000189-1"/>
    </source>
</evidence>
<keyword evidence="9" id="KW-1185">Reference proteome</keyword>
<dbReference type="PANTHER" id="PTHR11530:SF11">
    <property type="entry name" value="D-ASPARTATE OXIDASE"/>
    <property type="match status" value="1"/>
</dbReference>
<dbReference type="Gene3D" id="3.30.9.10">
    <property type="entry name" value="D-Amino Acid Oxidase, subunit A, domain 2"/>
    <property type="match status" value="1"/>
</dbReference>
<gene>
    <name evidence="8" type="ORF">CC85DRAFT_271990</name>
</gene>
<proteinExistence type="inferred from homology"/>
<feature type="binding site" evidence="6">
    <location>
        <position position="291"/>
    </location>
    <ligand>
        <name>D-dopa</name>
        <dbReference type="ChEBI" id="CHEBI:149689"/>
    </ligand>
</feature>
<dbReference type="GO" id="GO:0003884">
    <property type="term" value="F:D-amino-acid oxidase activity"/>
    <property type="evidence" value="ECO:0007669"/>
    <property type="project" value="InterPro"/>
</dbReference>
<dbReference type="SUPFAM" id="SSF51971">
    <property type="entry name" value="Nucleotide-binding domain"/>
    <property type="match status" value="1"/>
</dbReference>
<dbReference type="Gene3D" id="3.40.50.720">
    <property type="entry name" value="NAD(P)-binding Rossmann-like Domain"/>
    <property type="match status" value="1"/>
</dbReference>
<feature type="domain" description="FAD dependent oxidoreductase" evidence="7">
    <location>
        <begin position="6"/>
        <end position="333"/>
    </location>
</feature>
<dbReference type="GO" id="GO:0019478">
    <property type="term" value="P:D-amino acid catabolic process"/>
    <property type="evidence" value="ECO:0007669"/>
    <property type="project" value="TreeGrafter"/>
</dbReference>
<dbReference type="GeneID" id="28981862"/>
<accession>A0A0J0XRV4</accession>
<dbReference type="OrthoDB" id="2015447at2759"/>
<keyword evidence="5" id="KW-0560">Oxidoreductase</keyword>
<organism evidence="8 9">
    <name type="scientific">Cutaneotrichosporon oleaginosum</name>
    <dbReference type="NCBI Taxonomy" id="879819"/>
    <lineage>
        <taxon>Eukaryota</taxon>
        <taxon>Fungi</taxon>
        <taxon>Dikarya</taxon>
        <taxon>Basidiomycota</taxon>
        <taxon>Agaricomycotina</taxon>
        <taxon>Tremellomycetes</taxon>
        <taxon>Trichosporonales</taxon>
        <taxon>Trichosporonaceae</taxon>
        <taxon>Cutaneotrichosporon</taxon>
    </lineage>
</organism>
<evidence type="ECO:0000313" key="9">
    <source>
        <dbReference type="Proteomes" id="UP000053611"/>
    </source>
</evidence>
<dbReference type="PIRSF" id="PIRSF000189">
    <property type="entry name" value="D-aa_oxidase"/>
    <property type="match status" value="1"/>
</dbReference>
<dbReference type="Pfam" id="PF01266">
    <property type="entry name" value="DAO"/>
    <property type="match status" value="1"/>
</dbReference>
<evidence type="ECO:0000313" key="8">
    <source>
        <dbReference type="EMBL" id="KLT43822.1"/>
    </source>
</evidence>
<dbReference type="SUPFAM" id="SSF54373">
    <property type="entry name" value="FAD-linked reductases, C-terminal domain"/>
    <property type="match status" value="1"/>
</dbReference>
<evidence type="ECO:0000259" key="7">
    <source>
        <dbReference type="Pfam" id="PF01266"/>
    </source>
</evidence>
<keyword evidence="3" id="KW-0285">Flavoprotein</keyword>